<proteinExistence type="predicted"/>
<feature type="signal peptide" evidence="1">
    <location>
        <begin position="1"/>
        <end position="26"/>
    </location>
</feature>
<protein>
    <submittedName>
        <fullName evidence="2">Uncharacterized protein</fullName>
    </submittedName>
</protein>
<accession>A0A508TY44</accession>
<name>A0A508TY44_9BRAD</name>
<dbReference type="OrthoDB" id="8242834at2"/>
<keyword evidence="3" id="KW-1185">Reference proteome</keyword>
<dbReference type="RefSeq" id="WP_139864400.1">
    <property type="nucleotide sequence ID" value="NZ_CAADFC020000033.1"/>
</dbReference>
<organism evidence="2 3">
    <name type="scientific">Bradyrhizobium ivorense</name>
    <dbReference type="NCBI Taxonomy" id="2511166"/>
    <lineage>
        <taxon>Bacteria</taxon>
        <taxon>Pseudomonadati</taxon>
        <taxon>Pseudomonadota</taxon>
        <taxon>Alphaproteobacteria</taxon>
        <taxon>Hyphomicrobiales</taxon>
        <taxon>Nitrobacteraceae</taxon>
        <taxon>Bradyrhizobium</taxon>
    </lineage>
</organism>
<evidence type="ECO:0000313" key="2">
    <source>
        <dbReference type="EMBL" id="VIO79585.1"/>
    </source>
</evidence>
<evidence type="ECO:0000313" key="3">
    <source>
        <dbReference type="Proteomes" id="UP000328092"/>
    </source>
</evidence>
<comment type="caution">
    <text evidence="2">The sequence shown here is derived from an EMBL/GenBank/DDBJ whole genome shotgun (WGS) entry which is preliminary data.</text>
</comment>
<sequence>MRRLTIACATIAVTVAALAAASPASANPYHLIRWQDSGFCQIWDQGIPTTPFPANYSVVSVELPTFEAAFALKTGLLSSGTCSF</sequence>
<gene>
    <name evidence="2" type="ORF">CI1B_79190</name>
</gene>
<keyword evidence="1" id="KW-0732">Signal</keyword>
<feature type="chain" id="PRO_5021260821" evidence="1">
    <location>
        <begin position="27"/>
        <end position="84"/>
    </location>
</feature>
<evidence type="ECO:0000256" key="1">
    <source>
        <dbReference type="SAM" id="SignalP"/>
    </source>
</evidence>
<dbReference type="Proteomes" id="UP000328092">
    <property type="component" value="Unassembled WGS sequence"/>
</dbReference>
<dbReference type="EMBL" id="CAADFC020000033">
    <property type="protein sequence ID" value="VIO79585.1"/>
    <property type="molecule type" value="Genomic_DNA"/>
</dbReference>
<dbReference type="AlphaFoldDB" id="A0A508TY44"/>
<reference evidence="2" key="1">
    <citation type="submission" date="2019-02" db="EMBL/GenBank/DDBJ databases">
        <authorList>
            <person name="Pothier F.J."/>
        </authorList>
    </citation>
    <scope>NUCLEOTIDE SEQUENCE</scope>
    <source>
        <strain evidence="2">CI-1B</strain>
    </source>
</reference>